<dbReference type="AlphaFoldDB" id="A0A9W9CCR2"/>
<feature type="compositionally biased region" description="Polar residues" evidence="9">
    <location>
        <begin position="645"/>
        <end position="661"/>
    </location>
</feature>
<feature type="compositionally biased region" description="Low complexity" evidence="9">
    <location>
        <begin position="627"/>
        <end position="637"/>
    </location>
</feature>
<dbReference type="SUPFAM" id="SSF81631">
    <property type="entry name" value="PAP/OAS1 substrate-binding domain"/>
    <property type="match status" value="1"/>
</dbReference>
<keyword evidence="5" id="KW-0808">Transferase</keyword>
<feature type="region of interest" description="Disordered" evidence="9">
    <location>
        <begin position="543"/>
        <end position="596"/>
    </location>
</feature>
<evidence type="ECO:0000256" key="7">
    <source>
        <dbReference type="ARBA" id="ARBA00022842"/>
    </source>
</evidence>
<organism evidence="12 13">
    <name type="scientific">Didymosphaeria variabile</name>
    <dbReference type="NCBI Taxonomy" id="1932322"/>
    <lineage>
        <taxon>Eukaryota</taxon>
        <taxon>Fungi</taxon>
        <taxon>Dikarya</taxon>
        <taxon>Ascomycota</taxon>
        <taxon>Pezizomycotina</taxon>
        <taxon>Dothideomycetes</taxon>
        <taxon>Pleosporomycetidae</taxon>
        <taxon>Pleosporales</taxon>
        <taxon>Massarineae</taxon>
        <taxon>Didymosphaeriaceae</taxon>
        <taxon>Didymosphaeria</taxon>
    </lineage>
</organism>
<feature type="compositionally biased region" description="Low complexity" evidence="9">
    <location>
        <begin position="43"/>
        <end position="58"/>
    </location>
</feature>
<name>A0A9W9CCR2_9PLEO</name>
<dbReference type="Gene3D" id="3.30.460.10">
    <property type="entry name" value="Beta Polymerase, domain 2"/>
    <property type="match status" value="1"/>
</dbReference>
<keyword evidence="7" id="KW-0460">Magnesium</keyword>
<comment type="similarity">
    <text evidence="3">Belongs to the DNA polymerase type-B-like family.</text>
</comment>
<feature type="region of interest" description="Disordered" evidence="9">
    <location>
        <begin position="939"/>
        <end position="962"/>
    </location>
</feature>
<feature type="compositionally biased region" description="Basic and acidic residues" evidence="9">
    <location>
        <begin position="98"/>
        <end position="119"/>
    </location>
</feature>
<evidence type="ECO:0000256" key="2">
    <source>
        <dbReference type="ARBA" id="ARBA00001946"/>
    </source>
</evidence>
<accession>A0A9W9CCR2</accession>
<proteinExistence type="inferred from homology"/>
<feature type="compositionally biased region" description="Low complexity" evidence="9">
    <location>
        <begin position="446"/>
        <end position="455"/>
    </location>
</feature>
<feature type="domain" description="Poly(A) RNA polymerase mitochondrial-like central palm" evidence="11">
    <location>
        <begin position="118"/>
        <end position="177"/>
    </location>
</feature>
<keyword evidence="6" id="KW-0479">Metal-binding</keyword>
<evidence type="ECO:0000256" key="5">
    <source>
        <dbReference type="ARBA" id="ARBA00022679"/>
    </source>
</evidence>
<feature type="region of interest" description="Disordered" evidence="9">
    <location>
        <begin position="1"/>
        <end position="70"/>
    </location>
</feature>
<dbReference type="PANTHER" id="PTHR12271:SF113">
    <property type="entry name" value="POLY(A) RNA POLYMERASE CID11"/>
    <property type="match status" value="1"/>
</dbReference>
<evidence type="ECO:0000256" key="6">
    <source>
        <dbReference type="ARBA" id="ARBA00022723"/>
    </source>
</evidence>
<feature type="region of interest" description="Disordered" evidence="9">
    <location>
        <begin position="994"/>
        <end position="1118"/>
    </location>
</feature>
<evidence type="ECO:0000256" key="4">
    <source>
        <dbReference type="ARBA" id="ARBA00012388"/>
    </source>
</evidence>
<dbReference type="OrthoDB" id="2274644at2759"/>
<dbReference type="InterPro" id="IPR054708">
    <property type="entry name" value="MTPAP-like_central"/>
</dbReference>
<feature type="region of interest" description="Disordered" evidence="9">
    <location>
        <begin position="614"/>
        <end position="670"/>
    </location>
</feature>
<keyword evidence="13" id="KW-1185">Reference proteome</keyword>
<dbReference type="RefSeq" id="XP_056072773.1">
    <property type="nucleotide sequence ID" value="XM_056212465.1"/>
</dbReference>
<protein>
    <recommendedName>
        <fullName evidence="4">polynucleotide adenylyltransferase</fullName>
        <ecNumber evidence="4">2.7.7.19</ecNumber>
    </recommendedName>
</protein>
<dbReference type="Pfam" id="PF22600">
    <property type="entry name" value="MTPAP-like_central"/>
    <property type="match status" value="2"/>
</dbReference>
<feature type="domain" description="PAP-associated" evidence="10">
    <location>
        <begin position="317"/>
        <end position="377"/>
    </location>
</feature>
<feature type="domain" description="Poly(A) RNA polymerase mitochondrial-like central palm" evidence="11">
    <location>
        <begin position="179"/>
        <end position="226"/>
    </location>
</feature>
<dbReference type="EC" id="2.7.7.19" evidence="4"/>
<dbReference type="InterPro" id="IPR002058">
    <property type="entry name" value="PAP_assoc"/>
</dbReference>
<feature type="compositionally biased region" description="Gly residues" evidence="9">
    <location>
        <begin position="460"/>
        <end position="471"/>
    </location>
</feature>
<evidence type="ECO:0000259" key="10">
    <source>
        <dbReference type="Pfam" id="PF03828"/>
    </source>
</evidence>
<dbReference type="InterPro" id="IPR043519">
    <property type="entry name" value="NT_sf"/>
</dbReference>
<comment type="caution">
    <text evidence="12">The sequence shown here is derived from an EMBL/GenBank/DDBJ whole genome shotgun (WGS) entry which is preliminary data.</text>
</comment>
<comment type="cofactor">
    <cofactor evidence="2">
        <name>Mg(2+)</name>
        <dbReference type="ChEBI" id="CHEBI:18420"/>
    </cofactor>
</comment>
<dbReference type="GeneID" id="80907197"/>
<feature type="region of interest" description="Disordered" evidence="9">
    <location>
        <begin position="414"/>
        <end position="489"/>
    </location>
</feature>
<evidence type="ECO:0000313" key="13">
    <source>
        <dbReference type="Proteomes" id="UP001140513"/>
    </source>
</evidence>
<evidence type="ECO:0000256" key="1">
    <source>
        <dbReference type="ARBA" id="ARBA00001936"/>
    </source>
</evidence>
<dbReference type="GO" id="GO:1990817">
    <property type="term" value="F:poly(A) RNA polymerase activity"/>
    <property type="evidence" value="ECO:0007669"/>
    <property type="project" value="UniProtKB-EC"/>
</dbReference>
<feature type="compositionally biased region" description="Polar residues" evidence="9">
    <location>
        <begin position="941"/>
        <end position="962"/>
    </location>
</feature>
<dbReference type="GO" id="GO:0046872">
    <property type="term" value="F:metal ion binding"/>
    <property type="evidence" value="ECO:0007669"/>
    <property type="project" value="UniProtKB-KW"/>
</dbReference>
<dbReference type="Proteomes" id="UP001140513">
    <property type="component" value="Unassembled WGS sequence"/>
</dbReference>
<dbReference type="SUPFAM" id="SSF81301">
    <property type="entry name" value="Nucleotidyltransferase"/>
    <property type="match status" value="1"/>
</dbReference>
<comment type="cofactor">
    <cofactor evidence="1">
        <name>Mn(2+)</name>
        <dbReference type="ChEBI" id="CHEBI:29035"/>
    </cofactor>
</comment>
<dbReference type="EMBL" id="JAPEUX010000003">
    <property type="protein sequence ID" value="KAJ4355647.1"/>
    <property type="molecule type" value="Genomic_DNA"/>
</dbReference>
<feature type="compositionally biased region" description="Polar residues" evidence="9">
    <location>
        <begin position="21"/>
        <end position="37"/>
    </location>
</feature>
<feature type="region of interest" description="Disordered" evidence="9">
    <location>
        <begin position="691"/>
        <end position="722"/>
    </location>
</feature>
<dbReference type="CDD" id="cd05402">
    <property type="entry name" value="NT_PAP_TUTase"/>
    <property type="match status" value="1"/>
</dbReference>
<reference evidence="12" key="1">
    <citation type="submission" date="2022-10" db="EMBL/GenBank/DDBJ databases">
        <title>Tapping the CABI collections for fungal endophytes: first genome assemblies for Collariella, Neodidymelliopsis, Ascochyta clinopodiicola, Didymella pomorum, Didymosphaeria variabile, Neocosmospora piperis and Neocucurbitaria cava.</title>
        <authorList>
            <person name="Hill R."/>
        </authorList>
    </citation>
    <scope>NUCLEOTIDE SEQUENCE</scope>
    <source>
        <strain evidence="12">IMI 356815</strain>
    </source>
</reference>
<feature type="region of interest" description="Disordered" evidence="9">
    <location>
        <begin position="87"/>
        <end position="119"/>
    </location>
</feature>
<dbReference type="Gene3D" id="1.10.1410.10">
    <property type="match status" value="1"/>
</dbReference>
<gene>
    <name evidence="12" type="ORF">N0V89_003667</name>
</gene>
<dbReference type="GO" id="GO:0010605">
    <property type="term" value="P:negative regulation of macromolecule metabolic process"/>
    <property type="evidence" value="ECO:0007669"/>
    <property type="project" value="UniProtKB-ARBA"/>
</dbReference>
<keyword evidence="8" id="KW-0175">Coiled coil</keyword>
<evidence type="ECO:0000256" key="3">
    <source>
        <dbReference type="ARBA" id="ARBA00008593"/>
    </source>
</evidence>
<evidence type="ECO:0000256" key="8">
    <source>
        <dbReference type="SAM" id="Coils"/>
    </source>
</evidence>
<evidence type="ECO:0000313" key="12">
    <source>
        <dbReference type="EMBL" id="KAJ4355647.1"/>
    </source>
</evidence>
<dbReference type="PANTHER" id="PTHR12271">
    <property type="entry name" value="POLY A POLYMERASE CID PAP -RELATED"/>
    <property type="match status" value="1"/>
</dbReference>
<feature type="compositionally biased region" description="Low complexity" evidence="9">
    <location>
        <begin position="1063"/>
        <end position="1085"/>
    </location>
</feature>
<evidence type="ECO:0000256" key="9">
    <source>
        <dbReference type="SAM" id="MobiDB-lite"/>
    </source>
</evidence>
<feature type="compositionally biased region" description="Basic and acidic residues" evidence="9">
    <location>
        <begin position="1"/>
        <end position="10"/>
    </location>
</feature>
<dbReference type="GO" id="GO:0031123">
    <property type="term" value="P:RNA 3'-end processing"/>
    <property type="evidence" value="ECO:0007669"/>
    <property type="project" value="TreeGrafter"/>
</dbReference>
<sequence>MGSKRDEGHPFARAQRPSIVSHHSNSVPSTPLQNARQYESRSRSPSPSGGLGSHSPRSVSSEANPAIPPIRIGRTLRCKYETSTQFGRRRMPYDSSDILDKAKDKPKNSLDPHEDDKLSGDMRELYDRLQPTKENTQRRDNFVKKLQNILEIEFPGNEFKVHVFGSSGNQLYTSESDDGMEKVVCIPQAKVRIVKIWDPVLKLSCDMNVNNTPALENTRMIKTYVQIDDRVRPLAMIIKHWTKQRILNDAALGGTISSYTWICMILNFLQTRNPPVLPALHTLPHRAVDKATGKPSHSDFADDLEALKGFGKKNTESLGQLLFQFFRHYGHEVDYEKYVVSVREGRLLTRYEKNWHRAGLQKEARNRLCVEEPFNTDRNLGNSADEFAWRGIHLEIRRAFDFLSDGQQLGTACEQFEFPPAPPPEERPRPPKSTAPKVTLAPSVPNNRNGRNQGNHRGGRGGMNNKGGGYGRRSSSGAAFNRPPLLHSPPIGAMAAQQEYGFPQGLNDRLHDQLIQQYQMLEIQSNSLRQQLVAQQRAQQAHQAQAAHMHAQALAQAQAQAQHNRGHSSANGSPQKSPYINGRSSPRLGEAGIPPNAMPQGFLYHYPAFFDPSQQGSAVADGPRTNPSSPSLPHSLPGPRRQAHRASNASETGSMRSQSQPARGMPQNPVMAGYPPMPYFDPSLVAGYPIARSTPEAPGSQATTDTPYSPVVGYPEAAPSSESSIPREYVGYYVDEQATPRSLQDYAVPQIPSFNELAQRRRRVSSEITQPLLNTALRRVSRSPSPLGGHVRSYSTNVPHPLSQTAEARKDRTDSARPPGDSGPVIVNGSFPQQPREARSRSDTIDSFQSIDTASSANLGIFTDQDQYRNASHEQRQALVLEEMQRQRGDNGHGTAFANGSMNGVSPVDINSLTRVPSGNQQYYPMLPEAWMNYELGNGRRPNQTEDISPTKTQPSQWRNVPYNNGLTTLDTLNAPRAPPQEIKSATLPLLSPVFETRTPSPTVNRQIEAGGKAVNGGKSQSKENNHQARRASHSVAQTSNHKENNKQHQAKGGSQPNDKNSKANASINNNSSNNNSNAWQQGSSRNKKRKGKGGNKSNDTKTSGEPLPANAADRKGG</sequence>
<feature type="compositionally biased region" description="Polar residues" evidence="9">
    <location>
        <begin position="567"/>
        <end position="584"/>
    </location>
</feature>
<feature type="compositionally biased region" description="Low complexity" evidence="9">
    <location>
        <begin position="543"/>
        <end position="563"/>
    </location>
</feature>
<evidence type="ECO:0000259" key="11">
    <source>
        <dbReference type="Pfam" id="PF22600"/>
    </source>
</evidence>
<feature type="region of interest" description="Disordered" evidence="9">
    <location>
        <begin position="775"/>
        <end position="845"/>
    </location>
</feature>
<feature type="coiled-coil region" evidence="8">
    <location>
        <begin position="511"/>
        <end position="538"/>
    </location>
</feature>
<feature type="compositionally biased region" description="Polar residues" evidence="9">
    <location>
        <begin position="793"/>
        <end position="806"/>
    </location>
</feature>
<dbReference type="Pfam" id="PF03828">
    <property type="entry name" value="PAP_assoc"/>
    <property type="match status" value="1"/>
</dbReference>